<dbReference type="AlphaFoldDB" id="A0A545V2M4"/>
<accession>A0A545V2M4</accession>
<dbReference type="EMBL" id="SPUK01000007">
    <property type="protein sequence ID" value="TQV95957.1"/>
    <property type="molecule type" value="Genomic_DNA"/>
</dbReference>
<evidence type="ECO:0000313" key="2">
    <source>
        <dbReference type="EMBL" id="TQV95957.1"/>
    </source>
</evidence>
<proteinExistence type="predicted"/>
<name>A0A545V2M4_9HYPO</name>
<comment type="caution">
    <text evidence="2">The sequence shown here is derived from an EMBL/GenBank/DDBJ whole genome shotgun (WGS) entry which is preliminary data.</text>
</comment>
<keyword evidence="3" id="KW-1185">Reference proteome</keyword>
<feature type="region of interest" description="Disordered" evidence="1">
    <location>
        <begin position="605"/>
        <end position="624"/>
    </location>
</feature>
<dbReference type="Proteomes" id="UP000315783">
    <property type="component" value="Unassembled WGS sequence"/>
</dbReference>
<gene>
    <name evidence="2" type="ORF">IF1G_05786</name>
</gene>
<protein>
    <submittedName>
        <fullName evidence="2">Uncharacterized protein</fullName>
    </submittedName>
</protein>
<sequence length="624" mass="68019">MEQKCLDLEGRLSAAELARDDATTKLEHLQSAFNVAELARDDATAKLEHLQLTFNANIAQMKAQCDAKNLQYENNCNDQLERHKRERDDDLRRHRLTFTIGLAHARSNCDRLLNSAIEHKDEELRAHKRSFEEAFGSRVEEAARLVRRTDAQASDRHSQLIKDLSERIDGQFSVLSSRFDAMANDMTSVRANTGSILQTQSSLSDAVTSMCNESQRVSMSVKANMCQLTELVEGLGVTLVDVKNSVSRVPSAAMQMQAAINNVPNVLETSIQDGTKSLVSMLSAVLEHVQSISGLSPAMQSVEKFMVTLKPLPKLSSKIVRSLDVVVAGQSALERHLHLFRTDGHDIVEAMKGCQEVLGHIRTEMGSFATSHTYELGNLLLQFDSGNDEVVAQMQSIATSYDAALNAVCVSIDSLIADQVASFRDLRARMNGIAEDVQSVNDLTTAASLITDSLRTRMQDASSNMSSAIDDIVPRVTQSVTDVMVQPLSRLPTSEEVADLVAPVSRSVNSLLSAEETRQLLGSLPTSTEMRDLVAPIVSKTNSLLSSEDARKLVGGLPTSEELANVVAQRPITAEANKLLGSFRDQMCDGFSNIAAEISKRDSRALSRAAVASQPSTSTGDQSE</sequence>
<reference evidence="2 3" key="1">
    <citation type="journal article" date="2019" name="Appl. Microbiol. Biotechnol.">
        <title>Genome sequence of Isaria javanica and comparative genome analysis insights into family S53 peptidase evolution in fungal entomopathogens.</title>
        <authorList>
            <person name="Lin R."/>
            <person name="Zhang X."/>
            <person name="Xin B."/>
            <person name="Zou M."/>
            <person name="Gao Y."/>
            <person name="Qin F."/>
            <person name="Hu Q."/>
            <person name="Xie B."/>
            <person name="Cheng X."/>
        </authorList>
    </citation>
    <scope>NUCLEOTIDE SEQUENCE [LARGE SCALE GENOMIC DNA]</scope>
    <source>
        <strain evidence="2 3">IJ1G</strain>
    </source>
</reference>
<organism evidence="2 3">
    <name type="scientific">Cordyceps javanica</name>
    <dbReference type="NCBI Taxonomy" id="43265"/>
    <lineage>
        <taxon>Eukaryota</taxon>
        <taxon>Fungi</taxon>
        <taxon>Dikarya</taxon>
        <taxon>Ascomycota</taxon>
        <taxon>Pezizomycotina</taxon>
        <taxon>Sordariomycetes</taxon>
        <taxon>Hypocreomycetidae</taxon>
        <taxon>Hypocreales</taxon>
        <taxon>Cordycipitaceae</taxon>
        <taxon>Cordyceps</taxon>
    </lineage>
</organism>
<feature type="compositionally biased region" description="Polar residues" evidence="1">
    <location>
        <begin position="613"/>
        <end position="624"/>
    </location>
</feature>
<evidence type="ECO:0000256" key="1">
    <source>
        <dbReference type="SAM" id="MobiDB-lite"/>
    </source>
</evidence>
<evidence type="ECO:0000313" key="3">
    <source>
        <dbReference type="Proteomes" id="UP000315783"/>
    </source>
</evidence>